<comment type="caution">
    <text evidence="10">The sequence shown here is derived from an EMBL/GenBank/DDBJ whole genome shotgun (WGS) entry which is preliminary data.</text>
</comment>
<dbReference type="InterPro" id="IPR020848">
    <property type="entry name" value="AP_endonuclease_F1_CS"/>
</dbReference>
<feature type="domain" description="Endonuclease/exonuclease/phosphatase" evidence="9">
    <location>
        <begin position="4"/>
        <end position="247"/>
    </location>
</feature>
<dbReference type="CDD" id="cd09073">
    <property type="entry name" value="ExoIII_AP-endo"/>
    <property type="match status" value="1"/>
</dbReference>
<organism evidence="10">
    <name type="scientific">candidate division CPR3 bacterium</name>
    <dbReference type="NCBI Taxonomy" id="2268181"/>
    <lineage>
        <taxon>Bacteria</taxon>
        <taxon>Bacteria division CPR3</taxon>
    </lineage>
</organism>
<dbReference type="PROSITE" id="PS00728">
    <property type="entry name" value="AP_NUCLEASE_F1_3"/>
    <property type="match status" value="1"/>
</dbReference>
<protein>
    <submittedName>
        <fullName evidence="10">Exodeoxyribonuclease III</fullName>
        <ecNumber evidence="10">3.1.11.2</ecNumber>
    </submittedName>
</protein>
<evidence type="ECO:0000313" key="10">
    <source>
        <dbReference type="EMBL" id="HGT71049.1"/>
    </source>
</evidence>
<comment type="cofactor">
    <cofactor evidence="1">
        <name>Mn(2+)</name>
        <dbReference type="ChEBI" id="CHEBI:29035"/>
    </cofactor>
</comment>
<dbReference type="PANTHER" id="PTHR22748">
    <property type="entry name" value="AP ENDONUCLEASE"/>
    <property type="match status" value="1"/>
</dbReference>
<name>A0A7C4M0F4_UNCC3</name>
<dbReference type="InterPro" id="IPR036691">
    <property type="entry name" value="Endo/exonu/phosph_ase_sf"/>
</dbReference>
<dbReference type="GO" id="GO:0046872">
    <property type="term" value="F:metal ion binding"/>
    <property type="evidence" value="ECO:0007669"/>
    <property type="project" value="UniProtKB-KW"/>
</dbReference>
<feature type="site" description="Important for catalytic activity" evidence="8">
    <location>
        <position position="221"/>
    </location>
</feature>
<evidence type="ECO:0000256" key="2">
    <source>
        <dbReference type="ARBA" id="ARBA00007092"/>
    </source>
</evidence>
<dbReference type="GO" id="GO:0008081">
    <property type="term" value="F:phosphoric diester hydrolase activity"/>
    <property type="evidence" value="ECO:0007669"/>
    <property type="project" value="TreeGrafter"/>
</dbReference>
<evidence type="ECO:0000259" key="9">
    <source>
        <dbReference type="Pfam" id="PF03372"/>
    </source>
</evidence>
<feature type="active site" evidence="6">
    <location>
        <position position="111"/>
    </location>
</feature>
<dbReference type="GO" id="GO:0003677">
    <property type="term" value="F:DNA binding"/>
    <property type="evidence" value="ECO:0007669"/>
    <property type="project" value="InterPro"/>
</dbReference>
<dbReference type="EMBL" id="DSYQ01000008">
    <property type="protein sequence ID" value="HGT71049.1"/>
    <property type="molecule type" value="Genomic_DNA"/>
</dbReference>
<dbReference type="AlphaFoldDB" id="A0A7C4M0F4"/>
<accession>A0A7C4M0F4</accession>
<feature type="binding site" evidence="7">
    <location>
        <position position="247"/>
    </location>
    <ligand>
        <name>Mg(2+)</name>
        <dbReference type="ChEBI" id="CHEBI:18420"/>
        <label>1</label>
    </ligand>
</feature>
<dbReference type="EC" id="3.1.11.2" evidence="10"/>
<dbReference type="Pfam" id="PF03372">
    <property type="entry name" value="Exo_endo_phos"/>
    <property type="match status" value="1"/>
</dbReference>
<evidence type="ECO:0000256" key="4">
    <source>
        <dbReference type="ARBA" id="ARBA00022801"/>
    </source>
</evidence>
<proteinExistence type="inferred from homology"/>
<dbReference type="PROSITE" id="PS51435">
    <property type="entry name" value="AP_NUCLEASE_F1_4"/>
    <property type="match status" value="1"/>
</dbReference>
<dbReference type="Gene3D" id="3.60.10.10">
    <property type="entry name" value="Endonuclease/exonuclease/phosphatase"/>
    <property type="match status" value="1"/>
</dbReference>
<evidence type="ECO:0000256" key="3">
    <source>
        <dbReference type="ARBA" id="ARBA00022723"/>
    </source>
</evidence>
<feature type="binding site" evidence="7">
    <location>
        <position position="152"/>
    </location>
    <ligand>
        <name>Mg(2+)</name>
        <dbReference type="ChEBI" id="CHEBI:18420"/>
        <label>1</label>
    </ligand>
</feature>
<dbReference type="InterPro" id="IPR005135">
    <property type="entry name" value="Endo/exonuclease/phosphatase"/>
</dbReference>
<keyword evidence="5 7" id="KW-0460">Magnesium</keyword>
<keyword evidence="7" id="KW-0464">Manganese</keyword>
<feature type="active site" description="Proton acceptor" evidence="6">
    <location>
        <position position="247"/>
    </location>
</feature>
<keyword evidence="3 7" id="KW-0479">Metal-binding</keyword>
<feature type="binding site" evidence="7">
    <location>
        <position position="7"/>
    </location>
    <ligand>
        <name>Mg(2+)</name>
        <dbReference type="ChEBI" id="CHEBI:18420"/>
        <label>1</label>
    </ligand>
</feature>
<sequence>MKIISFNINGINSALKYGLRDFISLENADVYLFQEVKNSWDTIDDSLRKIPGYETYFYGAKKKGYSGLLAYIKVGTYRGMSYKEGIGIPEIDDQARIQTFEFKDFYLLNTYLPHSGRELEKLPFKLMVNEKFLKYCELLRKTKPLVIAGDLNVAHKEIDLANPRGNKKNAGFTQEERDFFDKFLAKGYIDTFREFEKEGGHYTWWSWRTNARERNIGWRIDYFLVSDGFIKNIKKSWILSDILGSDHCPIGLEI</sequence>
<feature type="binding site" evidence="7">
    <location>
        <position position="35"/>
    </location>
    <ligand>
        <name>Mg(2+)</name>
        <dbReference type="ChEBI" id="CHEBI:18420"/>
        <label>1</label>
    </ligand>
</feature>
<evidence type="ECO:0000256" key="6">
    <source>
        <dbReference type="PIRSR" id="PIRSR604808-1"/>
    </source>
</evidence>
<evidence type="ECO:0000256" key="8">
    <source>
        <dbReference type="PIRSR" id="PIRSR604808-3"/>
    </source>
</evidence>
<feature type="active site" description="Proton donor/acceptor" evidence="6">
    <location>
        <position position="150"/>
    </location>
</feature>
<comment type="similarity">
    <text evidence="2">Belongs to the DNA repair enzymes AP/ExoA family.</text>
</comment>
<dbReference type="NCBIfam" id="TIGR00195">
    <property type="entry name" value="exoDNase_III"/>
    <property type="match status" value="1"/>
</dbReference>
<feature type="binding site" evidence="7">
    <location>
        <position position="246"/>
    </location>
    <ligand>
        <name>Mg(2+)</name>
        <dbReference type="ChEBI" id="CHEBI:18420"/>
        <label>1</label>
    </ligand>
</feature>
<feature type="site" description="Transition state stabilizer" evidence="8">
    <location>
        <position position="152"/>
    </location>
</feature>
<dbReference type="NCBIfam" id="TIGR00633">
    <property type="entry name" value="xth"/>
    <property type="match status" value="1"/>
</dbReference>
<dbReference type="SUPFAM" id="SSF56219">
    <property type="entry name" value="DNase I-like"/>
    <property type="match status" value="1"/>
</dbReference>
<dbReference type="InterPro" id="IPR004808">
    <property type="entry name" value="AP_endonuc_1"/>
</dbReference>
<dbReference type="GO" id="GO:0008311">
    <property type="term" value="F:double-stranded DNA 3'-5' DNA exonuclease activity"/>
    <property type="evidence" value="ECO:0007669"/>
    <property type="project" value="UniProtKB-EC"/>
</dbReference>
<evidence type="ECO:0000256" key="1">
    <source>
        <dbReference type="ARBA" id="ARBA00001936"/>
    </source>
</evidence>
<evidence type="ECO:0000256" key="7">
    <source>
        <dbReference type="PIRSR" id="PIRSR604808-2"/>
    </source>
</evidence>
<comment type="cofactor">
    <cofactor evidence="7">
        <name>Mg(2+)</name>
        <dbReference type="ChEBI" id="CHEBI:18420"/>
    </cofactor>
    <cofactor evidence="7">
        <name>Mn(2+)</name>
        <dbReference type="ChEBI" id="CHEBI:29035"/>
    </cofactor>
    <text evidence="7">Probably binds two magnesium or manganese ions per subunit.</text>
</comment>
<dbReference type="GO" id="GO:0003906">
    <property type="term" value="F:DNA-(apurinic or apyrimidinic site) endonuclease activity"/>
    <property type="evidence" value="ECO:0007669"/>
    <property type="project" value="TreeGrafter"/>
</dbReference>
<keyword evidence="4 10" id="KW-0378">Hydrolase</keyword>
<reference evidence="10" key="1">
    <citation type="journal article" date="2020" name="mSystems">
        <title>Genome- and Community-Level Interaction Insights into Carbon Utilization and Element Cycling Functions of Hydrothermarchaeota in Hydrothermal Sediment.</title>
        <authorList>
            <person name="Zhou Z."/>
            <person name="Liu Y."/>
            <person name="Xu W."/>
            <person name="Pan J."/>
            <person name="Luo Z.H."/>
            <person name="Li M."/>
        </authorList>
    </citation>
    <scope>NUCLEOTIDE SEQUENCE [LARGE SCALE GENOMIC DNA]</scope>
    <source>
        <strain evidence="10">SpSt-579</strain>
    </source>
</reference>
<feature type="binding site" evidence="7">
    <location>
        <position position="150"/>
    </location>
    <ligand>
        <name>Mg(2+)</name>
        <dbReference type="ChEBI" id="CHEBI:18420"/>
        <label>1</label>
    </ligand>
</feature>
<dbReference type="PANTHER" id="PTHR22748:SF6">
    <property type="entry name" value="DNA-(APURINIC OR APYRIMIDINIC SITE) ENDONUCLEASE"/>
    <property type="match status" value="1"/>
</dbReference>
<feature type="site" description="Interaction with DNA substrate" evidence="8">
    <location>
        <position position="247"/>
    </location>
</feature>
<evidence type="ECO:0000256" key="5">
    <source>
        <dbReference type="ARBA" id="ARBA00022842"/>
    </source>
</evidence>
<dbReference type="GO" id="GO:0006284">
    <property type="term" value="P:base-excision repair"/>
    <property type="evidence" value="ECO:0007669"/>
    <property type="project" value="TreeGrafter"/>
</dbReference>
<gene>
    <name evidence="10" type="primary">xth</name>
    <name evidence="10" type="ORF">ENT43_02190</name>
</gene>